<evidence type="ECO:0000259" key="7">
    <source>
        <dbReference type="Pfam" id="PF07731"/>
    </source>
</evidence>
<proteinExistence type="inferred from homology"/>
<dbReference type="Gene3D" id="2.60.40.420">
    <property type="entry name" value="Cupredoxins - blue copper proteins"/>
    <property type="match status" value="3"/>
</dbReference>
<dbReference type="CDD" id="cd13884">
    <property type="entry name" value="CuRO_2_tcLCC_insect_like"/>
    <property type="match status" value="1"/>
</dbReference>
<feature type="transmembrane region" description="Helical" evidence="5">
    <location>
        <begin position="30"/>
        <end position="50"/>
    </location>
</feature>
<evidence type="ECO:0000313" key="9">
    <source>
        <dbReference type="EMBL" id="CAG9783909.1"/>
    </source>
</evidence>
<feature type="domain" description="Plastocyanin-like" evidence="8">
    <location>
        <begin position="107"/>
        <end position="214"/>
    </location>
</feature>
<dbReference type="CDD" id="cd13905">
    <property type="entry name" value="CuRO_3_tcLLC2_insect_like"/>
    <property type="match status" value="1"/>
</dbReference>
<dbReference type="InterPro" id="IPR001117">
    <property type="entry name" value="Cu-oxidase_2nd"/>
</dbReference>
<dbReference type="Proteomes" id="UP001153714">
    <property type="component" value="Chromosome 11"/>
</dbReference>
<protein>
    <submittedName>
        <fullName evidence="9">Uncharacterized protein</fullName>
    </submittedName>
</protein>
<evidence type="ECO:0000256" key="4">
    <source>
        <dbReference type="ARBA" id="ARBA00023008"/>
    </source>
</evidence>
<keyword evidence="5" id="KW-0472">Membrane</keyword>
<keyword evidence="5" id="KW-1133">Transmembrane helix</keyword>
<dbReference type="AlphaFoldDB" id="A0A9N9QV71"/>
<dbReference type="Pfam" id="PF07731">
    <property type="entry name" value="Cu-oxidase_2"/>
    <property type="match status" value="1"/>
</dbReference>
<evidence type="ECO:0000259" key="6">
    <source>
        <dbReference type="Pfam" id="PF00394"/>
    </source>
</evidence>
<evidence type="ECO:0000256" key="3">
    <source>
        <dbReference type="ARBA" id="ARBA00023002"/>
    </source>
</evidence>
<evidence type="ECO:0000313" key="10">
    <source>
        <dbReference type="Proteomes" id="UP001153714"/>
    </source>
</evidence>
<reference evidence="9" key="2">
    <citation type="submission" date="2022-10" db="EMBL/GenBank/DDBJ databases">
        <authorList>
            <consortium name="ENA_rothamsted_submissions"/>
            <consortium name="culmorum"/>
            <person name="King R."/>
        </authorList>
    </citation>
    <scope>NUCLEOTIDE SEQUENCE</scope>
</reference>
<dbReference type="CDD" id="cd13858">
    <property type="entry name" value="CuRO_1_tcLCC2_insect_like"/>
    <property type="match status" value="1"/>
</dbReference>
<accession>A0A9N9QV71</accession>
<dbReference type="GO" id="GO:0005886">
    <property type="term" value="C:plasma membrane"/>
    <property type="evidence" value="ECO:0007669"/>
    <property type="project" value="TreeGrafter"/>
</dbReference>
<dbReference type="OrthoDB" id="2121828at2759"/>
<name>A0A9N9QV71_9NEOP</name>
<keyword evidence="5" id="KW-0812">Transmembrane</keyword>
<dbReference type="FunFam" id="2.60.40.420:FF:000045">
    <property type="entry name" value="Laccase 2"/>
    <property type="match status" value="1"/>
</dbReference>
<evidence type="ECO:0000256" key="1">
    <source>
        <dbReference type="ARBA" id="ARBA00010609"/>
    </source>
</evidence>
<dbReference type="InterPro" id="IPR045087">
    <property type="entry name" value="Cu-oxidase_fam"/>
</dbReference>
<gene>
    <name evidence="9" type="ORF">DIATSA_LOCUS2044</name>
</gene>
<dbReference type="EMBL" id="OU893342">
    <property type="protein sequence ID" value="CAG9783909.1"/>
    <property type="molecule type" value="Genomic_DNA"/>
</dbReference>
<dbReference type="PANTHER" id="PTHR11709:SF394">
    <property type="entry name" value="FI03373P-RELATED"/>
    <property type="match status" value="1"/>
</dbReference>
<dbReference type="Pfam" id="PF07732">
    <property type="entry name" value="Cu-oxidase_3"/>
    <property type="match status" value="1"/>
</dbReference>
<dbReference type="PANTHER" id="PTHR11709">
    <property type="entry name" value="MULTI-COPPER OXIDASE"/>
    <property type="match status" value="1"/>
</dbReference>
<dbReference type="InterPro" id="IPR008972">
    <property type="entry name" value="Cupredoxin"/>
</dbReference>
<dbReference type="Pfam" id="PF00394">
    <property type="entry name" value="Cu-oxidase"/>
    <property type="match status" value="1"/>
</dbReference>
<comment type="similarity">
    <text evidence="1">Belongs to the multicopper oxidase family.</text>
</comment>
<evidence type="ECO:0000259" key="8">
    <source>
        <dbReference type="Pfam" id="PF07732"/>
    </source>
</evidence>
<feature type="domain" description="Plastocyanin-like" evidence="6">
    <location>
        <begin position="252"/>
        <end position="360"/>
    </location>
</feature>
<dbReference type="GO" id="GO:0016491">
    <property type="term" value="F:oxidoreductase activity"/>
    <property type="evidence" value="ECO:0007669"/>
    <property type="project" value="UniProtKB-KW"/>
</dbReference>
<dbReference type="InterPro" id="IPR011706">
    <property type="entry name" value="Cu-oxidase_C"/>
</dbReference>
<evidence type="ECO:0000256" key="5">
    <source>
        <dbReference type="SAM" id="Phobius"/>
    </source>
</evidence>
<sequence length="627" mass="70229">MSTEFATMDSEKKVEDVVTMEKPNYMIMSLQRILVLFIIFVGVIIVVRYTPMPEEYFENCDRECNELDWPMICRVKLVIEVYKTLSKSCGSCTEKDGGDCPSMCISADGRERGVLTANRVLPAPALHVCENDILVVDVVHRATAHALSIHWRGQPQKETPFMDGAPMLTQCPQPAYTTFQYKFRASAVGTHMYHAHSAADSADGLAGTLVVRQSPRLDPLHKLYDIDSTDHTIFIAEWGHSMGPLAGMVSNVPNAESLLINGKGKTSESPDAPLSKFQVQYGKRYRFRLAYGGGSKSCAVKFSIDQHDIKLVALDGHIIEPELVKSVEFGRGERADFILEAKRAPGIYKMRVMADKSCQSDLEGVAELVYDNIDSKVLHKDNDDTSEVNREFSTVNSEQCAAENLLCLNEVHTAAKFPEELVENLDNLIYVPFNYSTRRISAKRVESWGQTNGHRFTYPASPLLTQGGDVNPNSLCTQEEGQGDECVHVKNVQLHSTVEIVMFDQGGESDHIFHLHGYSFYVVGIKAFNTSKTIEDIKKMNEEDTLFSKNLVDPVLKDTIVIPKFGAVALRFKADNPGYWMMRDERSTHWTRGLDFILKVGNERDFVQAPADFPKCGSYVGPEYFLI</sequence>
<organism evidence="9 10">
    <name type="scientific">Diatraea saccharalis</name>
    <name type="common">sugarcane borer</name>
    <dbReference type="NCBI Taxonomy" id="40085"/>
    <lineage>
        <taxon>Eukaryota</taxon>
        <taxon>Metazoa</taxon>
        <taxon>Ecdysozoa</taxon>
        <taxon>Arthropoda</taxon>
        <taxon>Hexapoda</taxon>
        <taxon>Insecta</taxon>
        <taxon>Pterygota</taxon>
        <taxon>Neoptera</taxon>
        <taxon>Endopterygota</taxon>
        <taxon>Lepidoptera</taxon>
        <taxon>Glossata</taxon>
        <taxon>Ditrysia</taxon>
        <taxon>Pyraloidea</taxon>
        <taxon>Crambidae</taxon>
        <taxon>Crambinae</taxon>
        <taxon>Diatraea</taxon>
    </lineage>
</organism>
<keyword evidence="10" id="KW-1185">Reference proteome</keyword>
<dbReference type="GO" id="GO:0005507">
    <property type="term" value="F:copper ion binding"/>
    <property type="evidence" value="ECO:0007669"/>
    <property type="project" value="InterPro"/>
</dbReference>
<feature type="domain" description="Plastocyanin-like" evidence="7">
    <location>
        <begin position="472"/>
        <end position="595"/>
    </location>
</feature>
<keyword evidence="4" id="KW-0186">Copper</keyword>
<dbReference type="SUPFAM" id="SSF49503">
    <property type="entry name" value="Cupredoxins"/>
    <property type="match status" value="3"/>
</dbReference>
<dbReference type="InterPro" id="IPR011707">
    <property type="entry name" value="Cu-oxidase-like_N"/>
</dbReference>
<keyword evidence="2" id="KW-0479">Metal-binding</keyword>
<dbReference type="GO" id="GO:0006826">
    <property type="term" value="P:iron ion transport"/>
    <property type="evidence" value="ECO:0007669"/>
    <property type="project" value="TreeGrafter"/>
</dbReference>
<keyword evidence="3" id="KW-0560">Oxidoreductase</keyword>
<reference evidence="9" key="1">
    <citation type="submission" date="2021-12" db="EMBL/GenBank/DDBJ databases">
        <authorList>
            <person name="King R."/>
        </authorList>
    </citation>
    <scope>NUCLEOTIDE SEQUENCE</scope>
</reference>
<evidence type="ECO:0000256" key="2">
    <source>
        <dbReference type="ARBA" id="ARBA00022723"/>
    </source>
</evidence>